<reference evidence="1" key="1">
    <citation type="submission" date="2014-11" db="EMBL/GenBank/DDBJ databases">
        <authorList>
            <person name="Amaro Gonzalez C."/>
        </authorList>
    </citation>
    <scope>NUCLEOTIDE SEQUENCE</scope>
</reference>
<name>A0A0E9VQ21_ANGAN</name>
<protein>
    <submittedName>
        <fullName evidence="1">Uncharacterized protein</fullName>
    </submittedName>
</protein>
<proteinExistence type="predicted"/>
<accession>A0A0E9VQ21</accession>
<reference evidence="1" key="2">
    <citation type="journal article" date="2015" name="Fish Shellfish Immunol.">
        <title>Early steps in the European eel (Anguilla anguilla)-Vibrio vulnificus interaction in the gills: Role of the RtxA13 toxin.</title>
        <authorList>
            <person name="Callol A."/>
            <person name="Pajuelo D."/>
            <person name="Ebbesson L."/>
            <person name="Teles M."/>
            <person name="MacKenzie S."/>
            <person name="Amaro C."/>
        </authorList>
    </citation>
    <scope>NUCLEOTIDE SEQUENCE</scope>
</reference>
<organism evidence="1">
    <name type="scientific">Anguilla anguilla</name>
    <name type="common">European freshwater eel</name>
    <name type="synonym">Muraena anguilla</name>
    <dbReference type="NCBI Taxonomy" id="7936"/>
    <lineage>
        <taxon>Eukaryota</taxon>
        <taxon>Metazoa</taxon>
        <taxon>Chordata</taxon>
        <taxon>Craniata</taxon>
        <taxon>Vertebrata</taxon>
        <taxon>Euteleostomi</taxon>
        <taxon>Actinopterygii</taxon>
        <taxon>Neopterygii</taxon>
        <taxon>Teleostei</taxon>
        <taxon>Anguilliformes</taxon>
        <taxon>Anguillidae</taxon>
        <taxon>Anguilla</taxon>
    </lineage>
</organism>
<dbReference type="EMBL" id="GBXM01028436">
    <property type="protein sequence ID" value="JAH80141.1"/>
    <property type="molecule type" value="Transcribed_RNA"/>
</dbReference>
<evidence type="ECO:0000313" key="1">
    <source>
        <dbReference type="EMBL" id="JAH80141.1"/>
    </source>
</evidence>
<dbReference type="AlphaFoldDB" id="A0A0E9VQ21"/>
<sequence>MYDMLPPVFLIYVLASQSAR</sequence>